<dbReference type="GO" id="GO:0016798">
    <property type="term" value="F:hydrolase activity, acting on glycosyl bonds"/>
    <property type="evidence" value="ECO:0007669"/>
    <property type="project" value="UniProtKB-KW"/>
</dbReference>
<dbReference type="Gene3D" id="2.60.40.10">
    <property type="entry name" value="Immunoglobulins"/>
    <property type="match status" value="1"/>
</dbReference>
<keyword evidence="2" id="KW-0119">Carbohydrate metabolism</keyword>
<dbReference type="InterPro" id="IPR036116">
    <property type="entry name" value="FN3_sf"/>
</dbReference>
<dbReference type="EMBL" id="RJSG01000001">
    <property type="protein sequence ID" value="RNL81356.1"/>
    <property type="molecule type" value="Genomic_DNA"/>
</dbReference>
<dbReference type="PROSITE" id="PS50853">
    <property type="entry name" value="FN3"/>
    <property type="match status" value="1"/>
</dbReference>
<organism evidence="4 5">
    <name type="scientific">Nocardioides marmorisolisilvae</name>
    <dbReference type="NCBI Taxonomy" id="1542737"/>
    <lineage>
        <taxon>Bacteria</taxon>
        <taxon>Bacillati</taxon>
        <taxon>Actinomycetota</taxon>
        <taxon>Actinomycetes</taxon>
        <taxon>Propionibacteriales</taxon>
        <taxon>Nocardioidaceae</taxon>
        <taxon>Nocardioides</taxon>
    </lineage>
</organism>
<comment type="caution">
    <text evidence="4">The sequence shown here is derived from an EMBL/GenBank/DDBJ whole genome shotgun (WGS) entry which is preliminary data.</text>
</comment>
<accession>A0A3N0E0P8</accession>
<dbReference type="InterPro" id="IPR013783">
    <property type="entry name" value="Ig-like_fold"/>
</dbReference>
<evidence type="ECO:0000256" key="1">
    <source>
        <dbReference type="ARBA" id="ARBA00023295"/>
    </source>
</evidence>
<dbReference type="SUPFAM" id="SSF49265">
    <property type="entry name" value="Fibronectin type III"/>
    <property type="match status" value="1"/>
</dbReference>
<dbReference type="Pfam" id="PF00041">
    <property type="entry name" value="fn3"/>
    <property type="match status" value="1"/>
</dbReference>
<keyword evidence="1" id="KW-0326">Glycosidase</keyword>
<gene>
    <name evidence="4" type="ORF">EFL95_03120</name>
</gene>
<keyword evidence="1" id="KW-0378">Hydrolase</keyword>
<dbReference type="OrthoDB" id="5241356at2"/>
<evidence type="ECO:0000256" key="2">
    <source>
        <dbReference type="ARBA" id="ARBA00023326"/>
    </source>
</evidence>
<sequence>MTTRIGRNGRLCTVLRRSYAAAMSRRTPGILATFALIVAGLVALGASTAPPALGAEPVVPYCSAPAAPPCIVRLTRAAVDVDPNLYRVVWNEKAPSSGFYSWYFETFTGGAWRADMSADGTDETTQVFKLVLDFGSFNPVTYAGQGSSDFENPVYRSVVDGHYRISITASPINRLTGCDFNVDPPSCPTYGTADDDVEGYLDGVVNDARWFGETAAEHRIIGGFSDLHNTEYTGGPPVIVTDPVTGSSTMTFTLRNTHAYADHTTVFHGNQQLRLPNSMLREVYGIPDPDTMSPGSLATSLGGSGTGTITVHPEADHTGVVVYVTGVTFSTRTVRIKRGIIVPLAPTHLSSWRISAASGRIYFTKATPRGSRVTSYLARCQHGSSVKTANGYSTGVTFSNLARNTSYSCRVRARSKAGYGPWSALVHLNSAP</sequence>
<dbReference type="AlphaFoldDB" id="A0A3N0E0P8"/>
<keyword evidence="2" id="KW-0624">Polysaccharide degradation</keyword>
<name>A0A3N0E0P8_9ACTN</name>
<proteinExistence type="predicted"/>
<reference evidence="4 5" key="1">
    <citation type="submission" date="2018-11" db="EMBL/GenBank/DDBJ databases">
        <authorList>
            <person name="Li F."/>
        </authorList>
    </citation>
    <scope>NUCLEOTIDE SEQUENCE [LARGE SCALE GENOMIC DNA]</scope>
    <source>
        <strain evidence="4 5">KIS18-7</strain>
    </source>
</reference>
<dbReference type="SMART" id="SM00060">
    <property type="entry name" value="FN3"/>
    <property type="match status" value="1"/>
</dbReference>
<dbReference type="CDD" id="cd00063">
    <property type="entry name" value="FN3"/>
    <property type="match status" value="1"/>
</dbReference>
<evidence type="ECO:0000313" key="4">
    <source>
        <dbReference type="EMBL" id="RNL81356.1"/>
    </source>
</evidence>
<dbReference type="InterPro" id="IPR003961">
    <property type="entry name" value="FN3_dom"/>
</dbReference>
<dbReference type="Proteomes" id="UP000277094">
    <property type="component" value="Unassembled WGS sequence"/>
</dbReference>
<dbReference type="GO" id="GO:0000272">
    <property type="term" value="P:polysaccharide catabolic process"/>
    <property type="evidence" value="ECO:0007669"/>
    <property type="project" value="UniProtKB-KW"/>
</dbReference>
<keyword evidence="5" id="KW-1185">Reference proteome</keyword>
<evidence type="ECO:0000259" key="3">
    <source>
        <dbReference type="PROSITE" id="PS50853"/>
    </source>
</evidence>
<evidence type="ECO:0000313" key="5">
    <source>
        <dbReference type="Proteomes" id="UP000277094"/>
    </source>
</evidence>
<protein>
    <submittedName>
        <fullName evidence="4">Fibronectin type III domain-containing protein</fullName>
    </submittedName>
</protein>
<feature type="domain" description="Fibronectin type-III" evidence="3">
    <location>
        <begin position="345"/>
        <end position="432"/>
    </location>
</feature>